<dbReference type="GO" id="GO:0071011">
    <property type="term" value="C:precatalytic spliceosome"/>
    <property type="evidence" value="ECO:0007669"/>
    <property type="project" value="TreeGrafter"/>
</dbReference>
<dbReference type="SMART" id="SM00451">
    <property type="entry name" value="ZnF_U1"/>
    <property type="match status" value="1"/>
</dbReference>
<dbReference type="GO" id="GO:0009845">
    <property type="term" value="P:seed germination"/>
    <property type="evidence" value="ECO:0007669"/>
    <property type="project" value="EnsemblPlants"/>
</dbReference>
<evidence type="ECO:0000256" key="6">
    <source>
        <dbReference type="SAM" id="MobiDB-lite"/>
    </source>
</evidence>
<dbReference type="InterPro" id="IPR040023">
    <property type="entry name" value="WBP4"/>
</dbReference>
<dbReference type="Pfam" id="PF17780">
    <property type="entry name" value="OCRE"/>
    <property type="match status" value="1"/>
</dbReference>
<comment type="subcellular location">
    <subcellularLocation>
        <location evidence="1">Nucleus</location>
    </subcellularLocation>
</comment>
<evidence type="ECO:0000313" key="8">
    <source>
        <dbReference type="EMBL" id="CAI8618390.1"/>
    </source>
</evidence>
<sequence length="246" mass="28059">MTEYWVSQGNKWCDVCKIFISNNPSSIRNHELGTRHKDNVTKRLATMRKDNVAKEKEHKETANALEKIEARALVSYQKDKAKFEEASESHELDAQGEWEFDSTSGYYYHKTNGFCYDQKSGFYYSDAIGKWVTHDEAYASPHFASNSGRNIPSGKKGSKHLQSNLVDTKPIKHHDGLLPGPVLRVNPMRNAKAAPSSLAVGKRKRPYEKSKVVSQEEKEALKAREAARKRVEQREKPLLGLYNKPY</sequence>
<dbReference type="InterPro" id="IPR041591">
    <property type="entry name" value="OCRE"/>
</dbReference>
<keyword evidence="5" id="KW-0539">Nucleus</keyword>
<proteinExistence type="predicted"/>
<dbReference type="PANTHER" id="PTHR13173">
    <property type="entry name" value="WW DOMAIN BINDING PROTEIN 4"/>
    <property type="match status" value="1"/>
</dbReference>
<feature type="region of interest" description="Disordered" evidence="6">
    <location>
        <begin position="192"/>
        <end position="213"/>
    </location>
</feature>
<evidence type="ECO:0000256" key="5">
    <source>
        <dbReference type="ARBA" id="ARBA00023242"/>
    </source>
</evidence>
<evidence type="ECO:0000256" key="3">
    <source>
        <dbReference type="ARBA" id="ARBA00022771"/>
    </source>
</evidence>
<feature type="domain" description="Matrin-type" evidence="7">
    <location>
        <begin position="11"/>
        <end position="42"/>
    </location>
</feature>
<evidence type="ECO:0000256" key="4">
    <source>
        <dbReference type="ARBA" id="ARBA00022833"/>
    </source>
</evidence>
<dbReference type="Proteomes" id="UP001157006">
    <property type="component" value="Chromosome 6"/>
</dbReference>
<dbReference type="AlphaFoldDB" id="A0AAV1BAH3"/>
<dbReference type="PROSITE" id="PS50171">
    <property type="entry name" value="ZF_MATRIN"/>
    <property type="match status" value="1"/>
</dbReference>
<dbReference type="GO" id="GO:0003690">
    <property type="term" value="F:double-stranded DNA binding"/>
    <property type="evidence" value="ECO:0007669"/>
    <property type="project" value="EnsemblPlants"/>
</dbReference>
<dbReference type="GO" id="GO:0003725">
    <property type="term" value="F:double-stranded RNA binding"/>
    <property type="evidence" value="ECO:0007669"/>
    <property type="project" value="EnsemblPlants"/>
</dbReference>
<dbReference type="InterPro" id="IPR000690">
    <property type="entry name" value="Matrin/U1-C_Znf_C2H2"/>
</dbReference>
<dbReference type="PANTHER" id="PTHR13173:SF10">
    <property type="entry name" value="WW DOMAIN-BINDING PROTEIN 4"/>
    <property type="match status" value="1"/>
</dbReference>
<dbReference type="GO" id="GO:0008270">
    <property type="term" value="F:zinc ion binding"/>
    <property type="evidence" value="ECO:0007669"/>
    <property type="project" value="UniProtKB-KW"/>
</dbReference>
<keyword evidence="3" id="KW-0863">Zinc-finger</keyword>
<accession>A0AAV1BAH3</accession>
<evidence type="ECO:0000313" key="9">
    <source>
        <dbReference type="Proteomes" id="UP001157006"/>
    </source>
</evidence>
<keyword evidence="9" id="KW-1185">Reference proteome</keyword>
<evidence type="ECO:0000259" key="7">
    <source>
        <dbReference type="PROSITE" id="PS50171"/>
    </source>
</evidence>
<evidence type="ECO:0000256" key="2">
    <source>
        <dbReference type="ARBA" id="ARBA00022723"/>
    </source>
</evidence>
<evidence type="ECO:0000256" key="1">
    <source>
        <dbReference type="ARBA" id="ARBA00004123"/>
    </source>
</evidence>
<dbReference type="Pfam" id="PF06220">
    <property type="entry name" value="zf-U1"/>
    <property type="match status" value="1"/>
</dbReference>
<dbReference type="EMBL" id="OX451741">
    <property type="protein sequence ID" value="CAI8618390.1"/>
    <property type="molecule type" value="Genomic_DNA"/>
</dbReference>
<dbReference type="GO" id="GO:0000398">
    <property type="term" value="P:mRNA splicing, via spliceosome"/>
    <property type="evidence" value="ECO:0007669"/>
    <property type="project" value="InterPro"/>
</dbReference>
<dbReference type="Gene3D" id="3.30.160.60">
    <property type="entry name" value="Classic Zinc Finger"/>
    <property type="match status" value="1"/>
</dbReference>
<dbReference type="GO" id="GO:0080188">
    <property type="term" value="P:gene silencing by siRNA-directed DNA methylation"/>
    <property type="evidence" value="ECO:0007669"/>
    <property type="project" value="EnsemblPlants"/>
</dbReference>
<dbReference type="InterPro" id="IPR003604">
    <property type="entry name" value="Matrin/U1-like-C_Znf_C2H2"/>
</dbReference>
<name>A0AAV1BAH3_VICFA</name>
<dbReference type="GO" id="GO:0015030">
    <property type="term" value="C:Cajal body"/>
    <property type="evidence" value="ECO:0007669"/>
    <property type="project" value="EnsemblPlants"/>
</dbReference>
<organism evidence="8 9">
    <name type="scientific">Vicia faba</name>
    <name type="common">Broad bean</name>
    <name type="synonym">Faba vulgaris</name>
    <dbReference type="NCBI Taxonomy" id="3906"/>
    <lineage>
        <taxon>Eukaryota</taxon>
        <taxon>Viridiplantae</taxon>
        <taxon>Streptophyta</taxon>
        <taxon>Embryophyta</taxon>
        <taxon>Tracheophyta</taxon>
        <taxon>Spermatophyta</taxon>
        <taxon>Magnoliopsida</taxon>
        <taxon>eudicotyledons</taxon>
        <taxon>Gunneridae</taxon>
        <taxon>Pentapetalae</taxon>
        <taxon>rosids</taxon>
        <taxon>fabids</taxon>
        <taxon>Fabales</taxon>
        <taxon>Fabaceae</taxon>
        <taxon>Papilionoideae</taxon>
        <taxon>50 kb inversion clade</taxon>
        <taxon>NPAAA clade</taxon>
        <taxon>Hologalegina</taxon>
        <taxon>IRL clade</taxon>
        <taxon>Fabeae</taxon>
        <taxon>Vicia</taxon>
    </lineage>
</organism>
<gene>
    <name evidence="8" type="ORF">VFH_VI120520</name>
</gene>
<dbReference type="InterPro" id="IPR013085">
    <property type="entry name" value="U1-CZ_Znf_C2H2"/>
</dbReference>
<keyword evidence="4" id="KW-0862">Zinc</keyword>
<keyword evidence="2" id="KW-0479">Metal-binding</keyword>
<reference evidence="8 9" key="1">
    <citation type="submission" date="2023-01" db="EMBL/GenBank/DDBJ databases">
        <authorList>
            <person name="Kreplak J."/>
        </authorList>
    </citation>
    <scope>NUCLEOTIDE SEQUENCE [LARGE SCALE GENOMIC DNA]</scope>
</reference>
<protein>
    <recommendedName>
        <fullName evidence="7">Matrin-type domain-containing protein</fullName>
    </recommendedName>
</protein>